<comment type="similarity">
    <text evidence="2">Belongs to the phosphohexose mutase family.</text>
</comment>
<dbReference type="InterPro" id="IPR005841">
    <property type="entry name" value="Alpha-D-phosphohexomutase_SF"/>
</dbReference>
<dbReference type="Pfam" id="PF02880">
    <property type="entry name" value="PGM_PMM_III"/>
    <property type="match status" value="1"/>
</dbReference>
<dbReference type="GO" id="GO:0005975">
    <property type="term" value="P:carbohydrate metabolic process"/>
    <property type="evidence" value="ECO:0007669"/>
    <property type="project" value="InterPro"/>
</dbReference>
<dbReference type="Gene3D" id="3.30.310.50">
    <property type="entry name" value="Alpha-D-phosphohexomutase, C-terminal domain"/>
    <property type="match status" value="1"/>
</dbReference>
<dbReference type="GO" id="GO:0046872">
    <property type="term" value="F:metal ion binding"/>
    <property type="evidence" value="ECO:0007669"/>
    <property type="project" value="UniProtKB-KW"/>
</dbReference>
<dbReference type="Pfam" id="PF02878">
    <property type="entry name" value="PGM_PMM_I"/>
    <property type="match status" value="1"/>
</dbReference>
<dbReference type="AlphaFoldDB" id="A0A6V8SEH9"/>
<dbReference type="CDD" id="cd03089">
    <property type="entry name" value="PMM_PGM"/>
    <property type="match status" value="1"/>
</dbReference>
<dbReference type="EMBL" id="BLZR01000001">
    <property type="protein sequence ID" value="GFP75639.1"/>
    <property type="molecule type" value="Genomic_DNA"/>
</dbReference>
<gene>
    <name evidence="10" type="ORF">bsdtw1_01726</name>
</gene>
<protein>
    <submittedName>
        <fullName evidence="10">Phosphomannomutase/phosphoglucomutase</fullName>
    </submittedName>
</protein>
<keyword evidence="5" id="KW-0460">Magnesium</keyword>
<evidence type="ECO:0000313" key="11">
    <source>
        <dbReference type="Proteomes" id="UP000580568"/>
    </source>
</evidence>
<dbReference type="Proteomes" id="UP000580568">
    <property type="component" value="Unassembled WGS sequence"/>
</dbReference>
<evidence type="ECO:0000256" key="6">
    <source>
        <dbReference type="ARBA" id="ARBA00023235"/>
    </source>
</evidence>
<evidence type="ECO:0000259" key="9">
    <source>
        <dbReference type="Pfam" id="PF02880"/>
    </source>
</evidence>
<keyword evidence="11" id="KW-1185">Reference proteome</keyword>
<dbReference type="InterPro" id="IPR050060">
    <property type="entry name" value="Phosphoglucosamine_mutase"/>
</dbReference>
<dbReference type="PANTHER" id="PTHR42946">
    <property type="entry name" value="PHOSPHOHEXOSE MUTASE"/>
    <property type="match status" value="1"/>
</dbReference>
<evidence type="ECO:0000256" key="2">
    <source>
        <dbReference type="ARBA" id="ARBA00010231"/>
    </source>
</evidence>
<evidence type="ECO:0000256" key="5">
    <source>
        <dbReference type="ARBA" id="ARBA00022842"/>
    </source>
</evidence>
<dbReference type="InterPro" id="IPR005845">
    <property type="entry name" value="A-D-PHexomutase_a/b/a-II"/>
</dbReference>
<feature type="domain" description="Alpha-D-phosphohexomutase alpha/beta/alpha" evidence="7">
    <location>
        <begin position="21"/>
        <end position="155"/>
    </location>
</feature>
<dbReference type="InterPro" id="IPR005846">
    <property type="entry name" value="A-D-PHexomutase_a/b/a-III"/>
</dbReference>
<comment type="cofactor">
    <cofactor evidence="1">
        <name>Mg(2+)</name>
        <dbReference type="ChEBI" id="CHEBI:18420"/>
    </cofactor>
</comment>
<dbReference type="GO" id="GO:0004615">
    <property type="term" value="F:phosphomannomutase activity"/>
    <property type="evidence" value="ECO:0007669"/>
    <property type="project" value="TreeGrafter"/>
</dbReference>
<dbReference type="SUPFAM" id="SSF55957">
    <property type="entry name" value="Phosphoglucomutase, C-terminal domain"/>
    <property type="match status" value="1"/>
</dbReference>
<evidence type="ECO:0000256" key="4">
    <source>
        <dbReference type="ARBA" id="ARBA00022723"/>
    </source>
</evidence>
<comment type="caution">
    <text evidence="10">The sequence shown here is derived from an EMBL/GenBank/DDBJ whole genome shotgun (WGS) entry which is preliminary data.</text>
</comment>
<dbReference type="Pfam" id="PF02879">
    <property type="entry name" value="PGM_PMM_II"/>
    <property type="match status" value="1"/>
</dbReference>
<accession>A0A6V8SEH9</accession>
<name>A0A6V8SEH9_9CLOT</name>
<organism evidence="10 11">
    <name type="scientific">Clostridium fungisolvens</name>
    <dbReference type="NCBI Taxonomy" id="1604897"/>
    <lineage>
        <taxon>Bacteria</taxon>
        <taxon>Bacillati</taxon>
        <taxon>Bacillota</taxon>
        <taxon>Clostridia</taxon>
        <taxon>Eubacteriales</taxon>
        <taxon>Clostridiaceae</taxon>
        <taxon>Clostridium</taxon>
    </lineage>
</organism>
<dbReference type="Gene3D" id="3.40.120.10">
    <property type="entry name" value="Alpha-D-Glucose-1,6-Bisphosphate, subunit A, domain 3"/>
    <property type="match status" value="3"/>
</dbReference>
<evidence type="ECO:0000259" key="8">
    <source>
        <dbReference type="Pfam" id="PF02879"/>
    </source>
</evidence>
<evidence type="ECO:0000256" key="3">
    <source>
        <dbReference type="ARBA" id="ARBA00022553"/>
    </source>
</evidence>
<feature type="domain" description="Alpha-D-phosphohexomutase alpha/beta/alpha" evidence="9">
    <location>
        <begin position="295"/>
        <end position="409"/>
    </location>
</feature>
<sequence>MVFTYVDSDTKTNIEILRKLKNGTDIRGIAIENSEGKANLTSAIVKSIGCGFASWLKNNKNQRNYNLKIAVGTDSRLSGPELKASLLESLVDLGCSVYDCGMTTTPSMFMTTVMEQYKCDGAVMITASHLPYYYNGLKFFTPAGGCESKDIDDILNLAIKTNISSEVIAKGKIEKINLVEDYSKLLIEKVRKSVNSITDYYKPLKGNKIIVDAGNGAGGFFADKILKELGADTEGSQFLEPDGRFPNHIPNPENKTAMESIKKAVLKNDADLGIIFDTDVDRAAIVSKDGKEINKNSLIALISSIIVKEKPGATIVTDSITSTGLTEFIDSLGGVHHRFKRGYKNVINEAKRLNAEGIESPLAIETSGHAALKENYFLDDGAYLIVKILIEMSKLKEEGKSISSLIDELKEPLESEDIRIKIKRENFKEYGSATIEGLKKFIRNVDGWSLESKNYEGVRINCCKEKGWFLLRLSLHEPVLALNIEADTIGGTEKILSKLKEFMQEYKGLEF</sequence>
<keyword evidence="4" id="KW-0479">Metal-binding</keyword>
<dbReference type="RefSeq" id="WP_183277132.1">
    <property type="nucleotide sequence ID" value="NZ_BLZR01000001.1"/>
</dbReference>
<reference evidence="10 11" key="1">
    <citation type="submission" date="2020-07" db="EMBL/GenBank/DDBJ databases">
        <title>A new beta-1,3-glucan-decomposing anaerobic bacterium isolated from anoxic soil subjected to biological soil disinfestation.</title>
        <authorList>
            <person name="Ueki A."/>
            <person name="Tonouchi A."/>
        </authorList>
    </citation>
    <scope>NUCLEOTIDE SEQUENCE [LARGE SCALE GENOMIC DNA]</scope>
    <source>
        <strain evidence="10 11">TW1</strain>
    </source>
</reference>
<feature type="domain" description="Alpha-D-phosphohexomutase alpha/beta/alpha" evidence="8">
    <location>
        <begin position="193"/>
        <end position="290"/>
    </location>
</feature>
<dbReference type="PRINTS" id="PR00509">
    <property type="entry name" value="PGMPMM"/>
</dbReference>
<keyword evidence="6" id="KW-0413">Isomerase</keyword>
<dbReference type="InterPro" id="IPR016055">
    <property type="entry name" value="A-D-PHexomutase_a/b/a-I/II/III"/>
</dbReference>
<dbReference type="FunFam" id="3.40.120.10:FF:000010">
    <property type="entry name" value="phosphomannomutase/phosphoglucomutase isoform X1"/>
    <property type="match status" value="1"/>
</dbReference>
<evidence type="ECO:0000256" key="1">
    <source>
        <dbReference type="ARBA" id="ARBA00001946"/>
    </source>
</evidence>
<dbReference type="InterPro" id="IPR005844">
    <property type="entry name" value="A-D-PHexomutase_a/b/a-I"/>
</dbReference>
<proteinExistence type="inferred from homology"/>
<evidence type="ECO:0000313" key="10">
    <source>
        <dbReference type="EMBL" id="GFP75639.1"/>
    </source>
</evidence>
<dbReference type="SUPFAM" id="SSF53738">
    <property type="entry name" value="Phosphoglucomutase, first 3 domains"/>
    <property type="match status" value="3"/>
</dbReference>
<dbReference type="PANTHER" id="PTHR42946:SF1">
    <property type="entry name" value="PHOSPHOGLUCOMUTASE (ALPHA-D-GLUCOSE-1,6-BISPHOSPHATE-DEPENDENT)"/>
    <property type="match status" value="1"/>
</dbReference>
<keyword evidence="3" id="KW-0597">Phosphoprotein</keyword>
<evidence type="ECO:0000259" key="7">
    <source>
        <dbReference type="Pfam" id="PF02878"/>
    </source>
</evidence>
<dbReference type="InterPro" id="IPR036900">
    <property type="entry name" value="A-D-PHexomutase_C_sf"/>
</dbReference>